<feature type="domain" description="Glutamine amidotransferase" evidence="1">
    <location>
        <begin position="65"/>
        <end position="131"/>
    </location>
</feature>
<sequence>MTETPSLHLALLVCDTPHPRVHEKYGDYKIMFPHVFSLAGGDEQKLTWEPFDVREMSYPSLDDLSNGKYDGIVMTGSAASAYEDEPWILKLVEFVGLMRTEPYLSKVRMVGICFGHQIMARACGGVCERNEKGWENISQVHRDHVSKLPSGFKTLATTAPHTPIHSMLSDDKQCISIQGHPEFNRDTVRILIEARIESGVLTKEVGEKFLENLSNAGSEVEDIWLTKQFIQFLQGKLV</sequence>
<dbReference type="PROSITE" id="PS51273">
    <property type="entry name" value="GATASE_TYPE_1"/>
    <property type="match status" value="1"/>
</dbReference>
<feature type="domain" description="Glutamine amidotransferase" evidence="1">
    <location>
        <begin position="136"/>
        <end position="184"/>
    </location>
</feature>
<keyword evidence="3" id="KW-1185">Reference proteome</keyword>
<dbReference type="InterPro" id="IPR029062">
    <property type="entry name" value="Class_I_gatase-like"/>
</dbReference>
<dbReference type="PANTHER" id="PTHR42695:SF5">
    <property type="entry name" value="GLUTAMINE AMIDOTRANSFERASE YLR126C-RELATED"/>
    <property type="match status" value="1"/>
</dbReference>
<evidence type="ECO:0000259" key="1">
    <source>
        <dbReference type="Pfam" id="PF00117"/>
    </source>
</evidence>
<dbReference type="InterPro" id="IPR017926">
    <property type="entry name" value="GATASE"/>
</dbReference>
<gene>
    <name evidence="2" type="ORF">J3Q64DRAFT_1636285</name>
</gene>
<protein>
    <submittedName>
        <fullName evidence="2">Class I glutamine amidotransferase-like protein</fullName>
    </submittedName>
</protein>
<evidence type="ECO:0000313" key="2">
    <source>
        <dbReference type="EMBL" id="KAL0090452.1"/>
    </source>
</evidence>
<proteinExistence type="predicted"/>
<dbReference type="PANTHER" id="PTHR42695">
    <property type="entry name" value="GLUTAMINE AMIDOTRANSFERASE YLR126C-RELATED"/>
    <property type="match status" value="1"/>
</dbReference>
<dbReference type="Proteomes" id="UP001448207">
    <property type="component" value="Unassembled WGS sequence"/>
</dbReference>
<name>A0ABR3B5P5_PHYBL</name>
<organism evidence="2 3">
    <name type="scientific">Phycomyces blakesleeanus</name>
    <dbReference type="NCBI Taxonomy" id="4837"/>
    <lineage>
        <taxon>Eukaryota</taxon>
        <taxon>Fungi</taxon>
        <taxon>Fungi incertae sedis</taxon>
        <taxon>Mucoromycota</taxon>
        <taxon>Mucoromycotina</taxon>
        <taxon>Mucoromycetes</taxon>
        <taxon>Mucorales</taxon>
        <taxon>Phycomycetaceae</taxon>
        <taxon>Phycomyces</taxon>
    </lineage>
</organism>
<dbReference type="Pfam" id="PF00117">
    <property type="entry name" value="GATase"/>
    <property type="match status" value="2"/>
</dbReference>
<dbReference type="SUPFAM" id="SSF52317">
    <property type="entry name" value="Class I glutamine amidotransferase-like"/>
    <property type="match status" value="1"/>
</dbReference>
<dbReference type="InterPro" id="IPR044992">
    <property type="entry name" value="ChyE-like"/>
</dbReference>
<reference evidence="2 3" key="1">
    <citation type="submission" date="2024-04" db="EMBL/GenBank/DDBJ databases">
        <title>Symmetric and asymmetric DNA N6-adenine methylation regulates different biological responses in Mucorales.</title>
        <authorList>
            <consortium name="Lawrence Berkeley National Laboratory"/>
            <person name="Lax C."/>
            <person name="Mondo S.J."/>
            <person name="Osorio-Concepcion M."/>
            <person name="Muszewska A."/>
            <person name="Corrochano-Luque M."/>
            <person name="Gutierrez G."/>
            <person name="Riley R."/>
            <person name="Lipzen A."/>
            <person name="Guo J."/>
            <person name="Hundley H."/>
            <person name="Amirebrahimi M."/>
            <person name="Ng V."/>
            <person name="Lorenzo-Gutierrez D."/>
            <person name="Binder U."/>
            <person name="Yang J."/>
            <person name="Song Y."/>
            <person name="Canovas D."/>
            <person name="Navarro E."/>
            <person name="Freitag M."/>
            <person name="Gabaldon T."/>
            <person name="Grigoriev I.V."/>
            <person name="Corrochano L.M."/>
            <person name="Nicolas F.E."/>
            <person name="Garre V."/>
        </authorList>
    </citation>
    <scope>NUCLEOTIDE SEQUENCE [LARGE SCALE GENOMIC DNA]</scope>
    <source>
        <strain evidence="2 3">L51</strain>
    </source>
</reference>
<dbReference type="EMBL" id="JBCLYO010000004">
    <property type="protein sequence ID" value="KAL0090452.1"/>
    <property type="molecule type" value="Genomic_DNA"/>
</dbReference>
<comment type="caution">
    <text evidence="2">The sequence shown here is derived from an EMBL/GenBank/DDBJ whole genome shotgun (WGS) entry which is preliminary data.</text>
</comment>
<dbReference type="Gene3D" id="3.40.50.880">
    <property type="match status" value="2"/>
</dbReference>
<evidence type="ECO:0000313" key="3">
    <source>
        <dbReference type="Proteomes" id="UP001448207"/>
    </source>
</evidence>
<dbReference type="CDD" id="cd01741">
    <property type="entry name" value="GATase1_1"/>
    <property type="match status" value="1"/>
</dbReference>
<accession>A0ABR3B5P5</accession>